<evidence type="ECO:0008006" key="11">
    <source>
        <dbReference type="Google" id="ProtNLM"/>
    </source>
</evidence>
<feature type="transmembrane region" description="Helical" evidence="8">
    <location>
        <begin position="450"/>
        <end position="469"/>
    </location>
</feature>
<evidence type="ECO:0000256" key="3">
    <source>
        <dbReference type="ARBA" id="ARBA00022475"/>
    </source>
</evidence>
<dbReference type="AlphaFoldDB" id="A0AAV8W8Z7"/>
<dbReference type="PANTHER" id="PTHR11923">
    <property type="entry name" value="SCAVENGER RECEPTOR CLASS B TYPE-1 SR-B1"/>
    <property type="match status" value="1"/>
</dbReference>
<evidence type="ECO:0000256" key="1">
    <source>
        <dbReference type="ARBA" id="ARBA00004236"/>
    </source>
</evidence>
<dbReference type="Pfam" id="PF01130">
    <property type="entry name" value="CD36"/>
    <property type="match status" value="1"/>
</dbReference>
<keyword evidence="4 8" id="KW-0812">Transmembrane</keyword>
<sequence length="493" mass="55920">MKCCTTTCQKWTTFSVAGLFILLGVLLAVLWKDLFQKIANYELSLVNRKTKGYDNWIETPIPMYLQFYLFNWTNPEDVTNSAIKPNFEEHGPYTYYEHHIRENVTFNDNGTITFQTKRLWRFLPEKSVGSLSDEITTLNPIVVTIGNLVKYKHHLVKRGVNFFLKEKRVRLAVTKNVSQFLFDGYEDPMLDLVHKLNITGFNVPYTKFGWFVERNGSAEYDGVFNMYNGGNDINKLGLLTTWNYNDTVSFFKGDCGKVDGTIGELWYPPRDRSSIKLFASDLCSSVELIRKAEYTTYGIEGHKYVGSDKVFDNGTSYKEMQCFLTDGVQLLSGVRNVSACKFGAPAFVSYPHFYLADPGYREAVSGMHPDQTKHEMYIALEPSTGLPLRVQASFQINLKMDPVDGIDILTNITSTMMPSFWFKQTADLSEDLAAQAKVLLVAPVVGTNTGYGFIGIGALLIVVGVFITYRRGWKQSEEEELLNGRQSSKVNNK</sequence>
<dbReference type="GO" id="GO:0005737">
    <property type="term" value="C:cytoplasm"/>
    <property type="evidence" value="ECO:0007669"/>
    <property type="project" value="TreeGrafter"/>
</dbReference>
<comment type="caution">
    <text evidence="9">The sequence shown here is derived from an EMBL/GenBank/DDBJ whole genome shotgun (WGS) entry which is preliminary data.</text>
</comment>
<feature type="transmembrane region" description="Helical" evidence="8">
    <location>
        <begin position="12"/>
        <end position="31"/>
    </location>
</feature>
<protein>
    <recommendedName>
        <fullName evidence="11">Protein croquemort</fullName>
    </recommendedName>
</protein>
<dbReference type="Proteomes" id="UP001159042">
    <property type="component" value="Unassembled WGS sequence"/>
</dbReference>
<comment type="subcellular location">
    <subcellularLocation>
        <location evidence="1">Cell membrane</location>
    </subcellularLocation>
</comment>
<proteinExistence type="inferred from homology"/>
<keyword evidence="10" id="KW-1185">Reference proteome</keyword>
<evidence type="ECO:0000256" key="4">
    <source>
        <dbReference type="ARBA" id="ARBA00022692"/>
    </source>
</evidence>
<evidence type="ECO:0000256" key="2">
    <source>
        <dbReference type="ARBA" id="ARBA00010532"/>
    </source>
</evidence>
<dbReference type="GO" id="GO:0005044">
    <property type="term" value="F:scavenger receptor activity"/>
    <property type="evidence" value="ECO:0007669"/>
    <property type="project" value="TreeGrafter"/>
</dbReference>
<keyword evidence="6 8" id="KW-0472">Membrane</keyword>
<evidence type="ECO:0000313" key="9">
    <source>
        <dbReference type="EMBL" id="KAJ8922773.1"/>
    </source>
</evidence>
<organism evidence="9 10">
    <name type="scientific">Exocentrus adspersus</name>
    <dbReference type="NCBI Taxonomy" id="1586481"/>
    <lineage>
        <taxon>Eukaryota</taxon>
        <taxon>Metazoa</taxon>
        <taxon>Ecdysozoa</taxon>
        <taxon>Arthropoda</taxon>
        <taxon>Hexapoda</taxon>
        <taxon>Insecta</taxon>
        <taxon>Pterygota</taxon>
        <taxon>Neoptera</taxon>
        <taxon>Endopterygota</taxon>
        <taxon>Coleoptera</taxon>
        <taxon>Polyphaga</taxon>
        <taxon>Cucujiformia</taxon>
        <taxon>Chrysomeloidea</taxon>
        <taxon>Cerambycidae</taxon>
        <taxon>Lamiinae</taxon>
        <taxon>Acanthocinini</taxon>
        <taxon>Exocentrus</taxon>
    </lineage>
</organism>
<dbReference type="GO" id="GO:0005886">
    <property type="term" value="C:plasma membrane"/>
    <property type="evidence" value="ECO:0007669"/>
    <property type="project" value="UniProtKB-SubCell"/>
</dbReference>
<dbReference type="PANTHER" id="PTHR11923:SF114">
    <property type="entry name" value="FI02050P-RELATED"/>
    <property type="match status" value="1"/>
</dbReference>
<evidence type="ECO:0000256" key="6">
    <source>
        <dbReference type="ARBA" id="ARBA00023136"/>
    </source>
</evidence>
<dbReference type="EMBL" id="JANEYG010000006">
    <property type="protein sequence ID" value="KAJ8922773.1"/>
    <property type="molecule type" value="Genomic_DNA"/>
</dbReference>
<comment type="similarity">
    <text evidence="2">Belongs to the CD36 family.</text>
</comment>
<evidence type="ECO:0000256" key="7">
    <source>
        <dbReference type="ARBA" id="ARBA00023180"/>
    </source>
</evidence>
<dbReference type="PRINTS" id="PR01609">
    <property type="entry name" value="CD36FAMILY"/>
</dbReference>
<dbReference type="InterPro" id="IPR002159">
    <property type="entry name" value="CD36_fam"/>
</dbReference>
<keyword evidence="3" id="KW-1003">Cell membrane</keyword>
<evidence type="ECO:0000256" key="8">
    <source>
        <dbReference type="SAM" id="Phobius"/>
    </source>
</evidence>
<name>A0AAV8W8Z7_9CUCU</name>
<evidence type="ECO:0000313" key="10">
    <source>
        <dbReference type="Proteomes" id="UP001159042"/>
    </source>
</evidence>
<reference evidence="9 10" key="1">
    <citation type="journal article" date="2023" name="Insect Mol. Biol.">
        <title>Genome sequencing provides insights into the evolution of gene families encoding plant cell wall-degrading enzymes in longhorned beetles.</title>
        <authorList>
            <person name="Shin N.R."/>
            <person name="Okamura Y."/>
            <person name="Kirsch R."/>
            <person name="Pauchet Y."/>
        </authorList>
    </citation>
    <scope>NUCLEOTIDE SEQUENCE [LARGE SCALE GENOMIC DNA]</scope>
    <source>
        <strain evidence="9">EAD_L_NR</strain>
    </source>
</reference>
<keyword evidence="7" id="KW-0325">Glycoprotein</keyword>
<evidence type="ECO:0000256" key="5">
    <source>
        <dbReference type="ARBA" id="ARBA00022989"/>
    </source>
</evidence>
<accession>A0AAV8W8Z7</accession>
<keyword evidence="5 8" id="KW-1133">Transmembrane helix</keyword>
<gene>
    <name evidence="9" type="ORF">NQ315_007808</name>
</gene>